<comment type="caution">
    <text evidence="15">The sequence shown here is derived from an EMBL/GenBank/DDBJ whole genome shotgun (WGS) entry which is preliminary data.</text>
</comment>
<dbReference type="AlphaFoldDB" id="A0A495SC74"/>
<dbReference type="InterPro" id="IPR011054">
    <property type="entry name" value="Rudment_hybrid_motif"/>
</dbReference>
<evidence type="ECO:0000256" key="6">
    <source>
        <dbReference type="ARBA" id="ARBA00022741"/>
    </source>
</evidence>
<protein>
    <recommendedName>
        <fullName evidence="4 12">Phosphoribosylamine--glycine ligase</fullName>
        <ecNumber evidence="4 12">6.3.4.13</ecNumber>
    </recommendedName>
    <alternativeName>
        <fullName evidence="12">GARS</fullName>
    </alternativeName>
    <alternativeName>
        <fullName evidence="10 12">Glycinamide ribonucleotide synthetase</fullName>
    </alternativeName>
    <alternativeName>
        <fullName evidence="11 12">Phosphoribosylglycinamide synthetase</fullName>
    </alternativeName>
</protein>
<evidence type="ECO:0000259" key="14">
    <source>
        <dbReference type="PROSITE" id="PS50975"/>
    </source>
</evidence>
<dbReference type="Gene3D" id="3.30.1490.20">
    <property type="entry name" value="ATP-grasp fold, A domain"/>
    <property type="match status" value="1"/>
</dbReference>
<dbReference type="InterPro" id="IPR020562">
    <property type="entry name" value="PRibGlycinamide_synth_N"/>
</dbReference>
<dbReference type="GO" id="GO:0006189">
    <property type="term" value="P:'de novo' IMP biosynthetic process"/>
    <property type="evidence" value="ECO:0007669"/>
    <property type="project" value="UniProtKB-UniRule"/>
</dbReference>
<comment type="catalytic activity">
    <reaction evidence="12">
        <text>5-phospho-beta-D-ribosylamine + glycine + ATP = N(1)-(5-phospho-beta-D-ribosyl)glycinamide + ADP + phosphate + H(+)</text>
        <dbReference type="Rhea" id="RHEA:17453"/>
        <dbReference type="ChEBI" id="CHEBI:15378"/>
        <dbReference type="ChEBI" id="CHEBI:30616"/>
        <dbReference type="ChEBI" id="CHEBI:43474"/>
        <dbReference type="ChEBI" id="CHEBI:57305"/>
        <dbReference type="ChEBI" id="CHEBI:58681"/>
        <dbReference type="ChEBI" id="CHEBI:143788"/>
        <dbReference type="ChEBI" id="CHEBI:456216"/>
        <dbReference type="EC" id="6.3.4.13"/>
    </reaction>
</comment>
<dbReference type="Gene3D" id="3.90.600.10">
    <property type="entry name" value="Phosphoribosylglycinamide synthetase, C-terminal domain"/>
    <property type="match status" value="1"/>
</dbReference>
<proteinExistence type="inferred from homology"/>
<evidence type="ECO:0000256" key="4">
    <source>
        <dbReference type="ARBA" id="ARBA00013255"/>
    </source>
</evidence>
<keyword evidence="5 12" id="KW-0436">Ligase</keyword>
<comment type="cofactor">
    <cofactor evidence="2">
        <name>Mg(2+)</name>
        <dbReference type="ChEBI" id="CHEBI:18420"/>
    </cofactor>
</comment>
<accession>A0A495SC74</accession>
<dbReference type="InterPro" id="IPR037123">
    <property type="entry name" value="PRibGlycinamide_synth_C_sf"/>
</dbReference>
<dbReference type="Gene3D" id="3.40.50.20">
    <property type="match status" value="1"/>
</dbReference>
<dbReference type="SUPFAM" id="SSF52440">
    <property type="entry name" value="PreATP-grasp domain"/>
    <property type="match status" value="1"/>
</dbReference>
<dbReference type="Pfam" id="PF01071">
    <property type="entry name" value="GARS_A"/>
    <property type="match status" value="1"/>
</dbReference>
<comment type="similarity">
    <text evidence="9 12">Belongs to the GARS family.</text>
</comment>
<evidence type="ECO:0000256" key="10">
    <source>
        <dbReference type="ARBA" id="ARBA00042242"/>
    </source>
</evidence>
<name>A0A495SC74_9FLAO</name>
<reference evidence="15 16" key="1">
    <citation type="submission" date="2018-10" db="EMBL/GenBank/DDBJ databases">
        <title>Genomic Encyclopedia of Archaeal and Bacterial Type Strains, Phase II (KMG-II): from individual species to whole genera.</title>
        <authorList>
            <person name="Goeker M."/>
        </authorList>
    </citation>
    <scope>NUCLEOTIDE SEQUENCE [LARGE SCALE GENOMIC DNA]</scope>
    <source>
        <strain evidence="15 16">DSM 14219</strain>
    </source>
</reference>
<evidence type="ECO:0000256" key="13">
    <source>
        <dbReference type="PROSITE-ProRule" id="PRU00409"/>
    </source>
</evidence>
<gene>
    <name evidence="12" type="primary">purD</name>
    <name evidence="15" type="ORF">BCF58_1975</name>
</gene>
<dbReference type="PROSITE" id="PS00184">
    <property type="entry name" value="GARS"/>
    <property type="match status" value="1"/>
</dbReference>
<dbReference type="OrthoDB" id="9807240at2"/>
<dbReference type="InterPro" id="IPR000115">
    <property type="entry name" value="PRibGlycinamide_synth"/>
</dbReference>
<dbReference type="GO" id="GO:0009113">
    <property type="term" value="P:purine nucleobase biosynthetic process"/>
    <property type="evidence" value="ECO:0007669"/>
    <property type="project" value="InterPro"/>
</dbReference>
<organism evidence="15 16">
    <name type="scientific">Chryseobacterium defluvii</name>
    <dbReference type="NCBI Taxonomy" id="160396"/>
    <lineage>
        <taxon>Bacteria</taxon>
        <taxon>Pseudomonadati</taxon>
        <taxon>Bacteroidota</taxon>
        <taxon>Flavobacteriia</taxon>
        <taxon>Flavobacteriales</taxon>
        <taxon>Weeksellaceae</taxon>
        <taxon>Chryseobacterium group</taxon>
        <taxon>Chryseobacterium</taxon>
    </lineage>
</organism>
<evidence type="ECO:0000256" key="8">
    <source>
        <dbReference type="ARBA" id="ARBA00022840"/>
    </source>
</evidence>
<dbReference type="GO" id="GO:0004637">
    <property type="term" value="F:phosphoribosylamine-glycine ligase activity"/>
    <property type="evidence" value="ECO:0007669"/>
    <property type="project" value="UniProtKB-UniRule"/>
</dbReference>
<dbReference type="EC" id="6.3.4.13" evidence="4 12"/>
<comment type="cofactor">
    <cofactor evidence="1">
        <name>Mn(2+)</name>
        <dbReference type="ChEBI" id="CHEBI:29035"/>
    </cofactor>
</comment>
<comment type="pathway">
    <text evidence="3 12">Purine metabolism; IMP biosynthesis via de novo pathway; N(1)-(5-phospho-D-ribosyl)glycinamide from 5-phospho-alpha-D-ribose 1-diphosphate: step 2/2.</text>
</comment>
<dbReference type="Pfam" id="PF02843">
    <property type="entry name" value="GARS_C"/>
    <property type="match status" value="1"/>
</dbReference>
<dbReference type="UniPathway" id="UPA00074">
    <property type="reaction ID" value="UER00125"/>
</dbReference>
<keyword evidence="8 13" id="KW-0067">ATP-binding</keyword>
<dbReference type="PANTHER" id="PTHR43472">
    <property type="entry name" value="PHOSPHORIBOSYLAMINE--GLYCINE LIGASE"/>
    <property type="match status" value="1"/>
</dbReference>
<dbReference type="InterPro" id="IPR020561">
    <property type="entry name" value="PRibGlycinamid_synth_ATP-grasp"/>
</dbReference>
<evidence type="ECO:0000256" key="3">
    <source>
        <dbReference type="ARBA" id="ARBA00005174"/>
    </source>
</evidence>
<evidence type="ECO:0000313" key="15">
    <source>
        <dbReference type="EMBL" id="RKS97842.1"/>
    </source>
</evidence>
<feature type="domain" description="ATP-grasp" evidence="14">
    <location>
        <begin position="105"/>
        <end position="311"/>
    </location>
</feature>
<dbReference type="SUPFAM" id="SSF56059">
    <property type="entry name" value="Glutathione synthetase ATP-binding domain-like"/>
    <property type="match status" value="1"/>
</dbReference>
<dbReference type="InterPro" id="IPR005479">
    <property type="entry name" value="CPAse_ATP-bd"/>
</dbReference>
<dbReference type="PANTHER" id="PTHR43472:SF1">
    <property type="entry name" value="PHOSPHORIBOSYLAMINE--GLYCINE LIGASE, CHLOROPLASTIC"/>
    <property type="match status" value="1"/>
</dbReference>
<dbReference type="InterPro" id="IPR013815">
    <property type="entry name" value="ATP_grasp_subdomain_1"/>
</dbReference>
<dbReference type="HAMAP" id="MF_00138">
    <property type="entry name" value="GARS"/>
    <property type="match status" value="1"/>
</dbReference>
<keyword evidence="16" id="KW-1185">Reference proteome</keyword>
<dbReference type="RefSeq" id="WP_121461597.1">
    <property type="nucleotide sequence ID" value="NZ_RBXB01000002.1"/>
</dbReference>
<keyword evidence="6 13" id="KW-0547">Nucleotide-binding</keyword>
<dbReference type="SMART" id="SM01210">
    <property type="entry name" value="GARS_C"/>
    <property type="match status" value="1"/>
</dbReference>
<dbReference type="Pfam" id="PF02844">
    <property type="entry name" value="GARS_N"/>
    <property type="match status" value="1"/>
</dbReference>
<dbReference type="SMART" id="SM01209">
    <property type="entry name" value="GARS_A"/>
    <property type="match status" value="1"/>
</dbReference>
<evidence type="ECO:0000256" key="2">
    <source>
        <dbReference type="ARBA" id="ARBA00001946"/>
    </source>
</evidence>
<dbReference type="SUPFAM" id="SSF51246">
    <property type="entry name" value="Rudiment single hybrid motif"/>
    <property type="match status" value="1"/>
</dbReference>
<dbReference type="NCBIfam" id="TIGR00877">
    <property type="entry name" value="purD"/>
    <property type="match status" value="1"/>
</dbReference>
<sequence>MRILIIGEGGRESALAARLHKDSRVTKMFFANGNATTDAIGKNVHLSEIKELRDFAIKEKVDLTIVGPEAPLVAGLKDEFKKHDLKVFGPTQKVASLEGSKAFSKKFMQTYDIKTAKAVVFDSYPDAKAYVQTQEYPLVVKASGLAGGKGVVICDTVEEAEATIHDFMIRRIYGDAGIQLVIEEYLQGFEASIIAFSNGERLFPCIPVKDYKKAGNGDKGPNTGGMGSVAPSPEFTQEHYTDFEKNILEPTIAGLKGEGFSFKGIIFFGLMVTKKGTYLLEYNMRFGDPETQVLMALMENNLLDVINDCMNGKDIELKFKNEKAVCLVMCSGGYPRNIETGFEIVGENKVKHSQLLYAGAVKKGDKVVSNGGRVLNLVATGATYDEARKKVYEDAIPVHFDYSFYREDIGKF</sequence>
<dbReference type="InterPro" id="IPR016185">
    <property type="entry name" value="PreATP-grasp_dom_sf"/>
</dbReference>
<evidence type="ECO:0000256" key="7">
    <source>
        <dbReference type="ARBA" id="ARBA00022755"/>
    </source>
</evidence>
<evidence type="ECO:0000256" key="12">
    <source>
        <dbReference type="HAMAP-Rule" id="MF_00138"/>
    </source>
</evidence>
<dbReference type="Proteomes" id="UP000272428">
    <property type="component" value="Unassembled WGS sequence"/>
</dbReference>
<dbReference type="EMBL" id="RBXB01000002">
    <property type="protein sequence ID" value="RKS97842.1"/>
    <property type="molecule type" value="Genomic_DNA"/>
</dbReference>
<evidence type="ECO:0000256" key="11">
    <source>
        <dbReference type="ARBA" id="ARBA00042864"/>
    </source>
</evidence>
<evidence type="ECO:0000256" key="1">
    <source>
        <dbReference type="ARBA" id="ARBA00001936"/>
    </source>
</evidence>
<dbReference type="PROSITE" id="PS50975">
    <property type="entry name" value="ATP_GRASP"/>
    <property type="match status" value="1"/>
</dbReference>
<dbReference type="PROSITE" id="PS00866">
    <property type="entry name" value="CPSASE_1"/>
    <property type="match status" value="1"/>
</dbReference>
<evidence type="ECO:0000256" key="9">
    <source>
        <dbReference type="ARBA" id="ARBA00038345"/>
    </source>
</evidence>
<dbReference type="GO" id="GO:0046872">
    <property type="term" value="F:metal ion binding"/>
    <property type="evidence" value="ECO:0007669"/>
    <property type="project" value="InterPro"/>
</dbReference>
<dbReference type="GO" id="GO:0005524">
    <property type="term" value="F:ATP binding"/>
    <property type="evidence" value="ECO:0007669"/>
    <property type="project" value="UniProtKB-UniRule"/>
</dbReference>
<dbReference type="InterPro" id="IPR020559">
    <property type="entry name" value="PRibGlycinamide_synth_CS"/>
</dbReference>
<dbReference type="InterPro" id="IPR020560">
    <property type="entry name" value="PRibGlycinamide_synth_C-dom"/>
</dbReference>
<evidence type="ECO:0000256" key="5">
    <source>
        <dbReference type="ARBA" id="ARBA00022598"/>
    </source>
</evidence>
<evidence type="ECO:0000313" key="16">
    <source>
        <dbReference type="Proteomes" id="UP000272428"/>
    </source>
</evidence>
<dbReference type="Gene3D" id="3.30.470.20">
    <property type="entry name" value="ATP-grasp fold, B domain"/>
    <property type="match status" value="1"/>
</dbReference>
<keyword evidence="7 12" id="KW-0658">Purine biosynthesis</keyword>
<dbReference type="InterPro" id="IPR011761">
    <property type="entry name" value="ATP-grasp"/>
</dbReference>